<protein>
    <submittedName>
        <fullName evidence="3">DUF2087 domain-containing protein</fullName>
    </submittedName>
</protein>
<dbReference type="AlphaFoldDB" id="A0A182EQ67"/>
<proteinExistence type="predicted"/>
<accession>A0A182EQ67</accession>
<sequence>MVTLIFLCLFLIIIVYIYYKQKSNKLFTDKGGPTSVKIDKAHSPYVITPEQKFTQQLLASQIITPIECSTNDIAQLLRYLALYGEFSEDEIYRRPRIFIHLVERGKTKFDEDNSKREYKTARKLESKLDLREEKQ</sequence>
<reference evidence="3" key="1">
    <citation type="submission" date="2016-06" db="UniProtKB">
        <authorList>
            <consortium name="WormBaseParasite"/>
        </authorList>
    </citation>
    <scope>IDENTIFICATION</scope>
</reference>
<dbReference type="EMBL" id="UYRW01005739">
    <property type="protein sequence ID" value="VDM94004.1"/>
    <property type="molecule type" value="Genomic_DNA"/>
</dbReference>
<gene>
    <name evidence="1" type="ORF">NOO_LOCUS10277</name>
</gene>
<name>A0A182EQ67_ONCOC</name>
<evidence type="ECO:0000313" key="1">
    <source>
        <dbReference type="EMBL" id="VDM94004.1"/>
    </source>
</evidence>
<organism evidence="3">
    <name type="scientific">Onchocerca ochengi</name>
    <name type="common">Filarial nematode worm</name>
    <dbReference type="NCBI Taxonomy" id="42157"/>
    <lineage>
        <taxon>Eukaryota</taxon>
        <taxon>Metazoa</taxon>
        <taxon>Ecdysozoa</taxon>
        <taxon>Nematoda</taxon>
        <taxon>Chromadorea</taxon>
        <taxon>Rhabditida</taxon>
        <taxon>Spirurina</taxon>
        <taxon>Spiruromorpha</taxon>
        <taxon>Filarioidea</taxon>
        <taxon>Onchocercidae</taxon>
        <taxon>Onchocerca</taxon>
    </lineage>
</organism>
<evidence type="ECO:0000313" key="2">
    <source>
        <dbReference type="Proteomes" id="UP000271087"/>
    </source>
</evidence>
<evidence type="ECO:0000313" key="3">
    <source>
        <dbReference type="WBParaSite" id="nOo.2.0.1.t10277-RA"/>
    </source>
</evidence>
<dbReference type="OrthoDB" id="5854855at2759"/>
<keyword evidence="2" id="KW-1185">Reference proteome</keyword>
<dbReference type="Proteomes" id="UP000271087">
    <property type="component" value="Unassembled WGS sequence"/>
</dbReference>
<reference evidence="1 2" key="2">
    <citation type="submission" date="2018-08" db="EMBL/GenBank/DDBJ databases">
        <authorList>
            <person name="Laetsch R D."/>
            <person name="Stevens L."/>
            <person name="Kumar S."/>
            <person name="Blaxter L. M."/>
        </authorList>
    </citation>
    <scope>NUCLEOTIDE SEQUENCE [LARGE SCALE GENOMIC DNA]</scope>
</reference>
<dbReference type="WBParaSite" id="nOo.2.0.1.t10277-RA">
    <property type="protein sequence ID" value="nOo.2.0.1.t10277-RA"/>
    <property type="gene ID" value="nOo.2.0.1.g10277"/>
</dbReference>